<evidence type="ECO:0000256" key="1">
    <source>
        <dbReference type="SAM" id="MobiDB-lite"/>
    </source>
</evidence>
<evidence type="ECO:0000313" key="3">
    <source>
        <dbReference type="EMBL" id="KAG7353657.1"/>
    </source>
</evidence>
<dbReference type="InterPro" id="IPR045125">
    <property type="entry name" value="Sub1/Tcp4-like"/>
</dbReference>
<dbReference type="OrthoDB" id="2505440at2759"/>
<dbReference type="Proteomes" id="UP000693970">
    <property type="component" value="Unassembled WGS sequence"/>
</dbReference>
<name>A0A9K3L145_9STRA</name>
<reference evidence="3" key="2">
    <citation type="submission" date="2021-04" db="EMBL/GenBank/DDBJ databases">
        <authorList>
            <person name="Podell S."/>
        </authorList>
    </citation>
    <scope>NUCLEOTIDE SEQUENCE</scope>
    <source>
        <strain evidence="3">Hildebrandi</strain>
    </source>
</reference>
<dbReference type="PANTHER" id="PTHR13215">
    <property type="entry name" value="RNA POLYMERASE II TRANSCRIPTIONAL COACTIVATOR"/>
    <property type="match status" value="1"/>
</dbReference>
<organism evidence="3 4">
    <name type="scientific">Nitzschia inconspicua</name>
    <dbReference type="NCBI Taxonomy" id="303405"/>
    <lineage>
        <taxon>Eukaryota</taxon>
        <taxon>Sar</taxon>
        <taxon>Stramenopiles</taxon>
        <taxon>Ochrophyta</taxon>
        <taxon>Bacillariophyta</taxon>
        <taxon>Bacillariophyceae</taxon>
        <taxon>Bacillariophycidae</taxon>
        <taxon>Bacillariales</taxon>
        <taxon>Bacillariaceae</taxon>
        <taxon>Nitzschia</taxon>
    </lineage>
</organism>
<accession>A0A9K3L145</accession>
<evidence type="ECO:0000313" key="4">
    <source>
        <dbReference type="Proteomes" id="UP000693970"/>
    </source>
</evidence>
<feature type="region of interest" description="Disordered" evidence="1">
    <location>
        <begin position="1"/>
        <end position="61"/>
    </location>
</feature>
<evidence type="ECO:0000259" key="2">
    <source>
        <dbReference type="Pfam" id="PF02229"/>
    </source>
</evidence>
<feature type="compositionally biased region" description="Acidic residues" evidence="1">
    <location>
        <begin position="16"/>
        <end position="27"/>
    </location>
</feature>
<dbReference type="GO" id="GO:0060261">
    <property type="term" value="P:positive regulation of transcription initiation by RNA polymerase II"/>
    <property type="evidence" value="ECO:0007669"/>
    <property type="project" value="InterPro"/>
</dbReference>
<feature type="compositionally biased region" description="Acidic residues" evidence="1">
    <location>
        <begin position="35"/>
        <end position="51"/>
    </location>
</feature>
<dbReference type="GO" id="GO:0003677">
    <property type="term" value="F:DNA binding"/>
    <property type="evidence" value="ECO:0007669"/>
    <property type="project" value="InterPro"/>
</dbReference>
<proteinExistence type="predicted"/>
<dbReference type="GO" id="GO:0003713">
    <property type="term" value="F:transcription coactivator activity"/>
    <property type="evidence" value="ECO:0007669"/>
    <property type="project" value="InterPro"/>
</dbReference>
<feature type="compositionally biased region" description="Basic residues" evidence="1">
    <location>
        <begin position="1"/>
        <end position="11"/>
    </location>
</feature>
<reference evidence="3" key="1">
    <citation type="journal article" date="2021" name="Sci. Rep.">
        <title>Diploid genomic architecture of Nitzschia inconspicua, an elite biomass production diatom.</title>
        <authorList>
            <person name="Oliver A."/>
            <person name="Podell S."/>
            <person name="Pinowska A."/>
            <person name="Traller J.C."/>
            <person name="Smith S.R."/>
            <person name="McClure R."/>
            <person name="Beliaev A."/>
            <person name="Bohutskyi P."/>
            <person name="Hill E.A."/>
            <person name="Rabines A."/>
            <person name="Zheng H."/>
            <person name="Allen L.Z."/>
            <person name="Kuo A."/>
            <person name="Grigoriev I.V."/>
            <person name="Allen A.E."/>
            <person name="Hazlebeck D."/>
            <person name="Allen E.E."/>
        </authorList>
    </citation>
    <scope>NUCLEOTIDE SEQUENCE</scope>
    <source>
        <strain evidence="3">Hildebrandi</strain>
    </source>
</reference>
<gene>
    <name evidence="3" type="ORF">IV203_003012</name>
</gene>
<sequence length="129" mass="14745">MSMQQSKKRKVKQEPEDFGLDYDGNEGEETKGKVEDDDDDDNEGEEKEYDGESPIMKNDEGDSFIELSAKRRCTIRKFKATVLIDIREVYEKDGKTLPGKKGISLSVDQFNVLSDAIKKGYIEKEIEKL</sequence>
<keyword evidence="4" id="KW-1185">Reference proteome</keyword>
<dbReference type="Pfam" id="PF02229">
    <property type="entry name" value="PC4"/>
    <property type="match status" value="1"/>
</dbReference>
<dbReference type="AlphaFoldDB" id="A0A9K3L145"/>
<feature type="domain" description="Transcriptional coactivator p15 (PC4) C-terminal" evidence="2">
    <location>
        <begin position="66"/>
        <end position="115"/>
    </location>
</feature>
<protein>
    <submittedName>
        <fullName evidence="3">Transcriptional coactivator p15 PC4</fullName>
    </submittedName>
</protein>
<dbReference type="EMBL" id="JAGRRH010000016">
    <property type="protein sequence ID" value="KAG7353657.1"/>
    <property type="molecule type" value="Genomic_DNA"/>
</dbReference>
<dbReference type="InterPro" id="IPR003173">
    <property type="entry name" value="PC4_C"/>
</dbReference>
<comment type="caution">
    <text evidence="3">The sequence shown here is derived from an EMBL/GenBank/DDBJ whole genome shotgun (WGS) entry which is preliminary data.</text>
</comment>